<keyword evidence="3" id="KW-1185">Reference proteome</keyword>
<accession>A0ABY3PKU4</accession>
<evidence type="ECO:0000313" key="3">
    <source>
        <dbReference type="Proteomes" id="UP001054846"/>
    </source>
</evidence>
<dbReference type="SUPFAM" id="SSF56112">
    <property type="entry name" value="Protein kinase-like (PK-like)"/>
    <property type="match status" value="1"/>
</dbReference>
<name>A0ABY3PKU4_9CYAN</name>
<dbReference type="Gene3D" id="3.40.50.300">
    <property type="entry name" value="P-loop containing nucleotide triphosphate hydrolases"/>
    <property type="match status" value="1"/>
</dbReference>
<dbReference type="PANTHER" id="PTHR43883:SF1">
    <property type="entry name" value="GLUCONOKINASE"/>
    <property type="match status" value="1"/>
</dbReference>
<dbReference type="Pfam" id="PF13671">
    <property type="entry name" value="AAA_33"/>
    <property type="match status" value="1"/>
</dbReference>
<dbReference type="InterPro" id="IPR052732">
    <property type="entry name" value="Cell-binding_unc_protein"/>
</dbReference>
<dbReference type="InterPro" id="IPR002575">
    <property type="entry name" value="Aminoglycoside_PTrfase"/>
</dbReference>
<proteinExistence type="predicted"/>
<dbReference type="SUPFAM" id="SSF52540">
    <property type="entry name" value="P-loop containing nucleoside triphosphate hydrolases"/>
    <property type="match status" value="1"/>
</dbReference>
<dbReference type="InterPro" id="IPR011009">
    <property type="entry name" value="Kinase-like_dom_sf"/>
</dbReference>
<reference evidence="2 3" key="1">
    <citation type="journal article" date="2021" name="Genome Biol. Evol.">
        <title>Complete Genome Sequencing of a Novel Gloeobacter Species from a Waterfall Cave in Mexico.</title>
        <authorList>
            <person name="Saw J.H."/>
            <person name="Cardona T."/>
            <person name="Montejano G."/>
        </authorList>
    </citation>
    <scope>NUCLEOTIDE SEQUENCE [LARGE SCALE GENOMIC DNA]</scope>
    <source>
        <strain evidence="2">MG652769</strain>
    </source>
</reference>
<dbReference type="Pfam" id="PF01636">
    <property type="entry name" value="APH"/>
    <property type="match status" value="1"/>
</dbReference>
<dbReference type="RefSeq" id="WP_230841310.1">
    <property type="nucleotide sequence ID" value="NZ_CP063845.1"/>
</dbReference>
<protein>
    <submittedName>
        <fullName evidence="2">AAA family ATPase</fullName>
    </submittedName>
</protein>
<dbReference type="InterPro" id="IPR027417">
    <property type="entry name" value="P-loop_NTPase"/>
</dbReference>
<dbReference type="EMBL" id="CP063845">
    <property type="protein sequence ID" value="UFP94251.1"/>
    <property type="molecule type" value="Genomic_DNA"/>
</dbReference>
<evidence type="ECO:0000313" key="2">
    <source>
        <dbReference type="EMBL" id="UFP94251.1"/>
    </source>
</evidence>
<evidence type="ECO:0000259" key="1">
    <source>
        <dbReference type="Pfam" id="PF01636"/>
    </source>
</evidence>
<gene>
    <name evidence="2" type="ORF">ISF26_21260</name>
</gene>
<dbReference type="Proteomes" id="UP001054846">
    <property type="component" value="Chromosome"/>
</dbReference>
<sequence>MLSTQYQATRHPSESASLPAFLAAMARPEFYPHPVETVTIVQTHISYVVLAGVYAYKFKKSVHLGFIDYATLEQRRRYCYEELRLNRRFAPGLYLDVVAIVAVEGGGYRLAEAEAVGALEYCVRMRRFEEEQLWSRLVPRDALNPGAIEQLAGRLAHFHAGAAIRKPPLAWIREAIEGTFSQALPYAARLGLELPFAEIRRFNEAFLATQAPLLAERRERGRVRECHGDLHLGNIVQMNGEPLMFDGIEFSDRLRTTDVMAEVAFLVMDLEAHGRFDHANRLLNSYLAASGDWEGVAVLPLYLCYRACVRGWVHARRSDQPDLDPAEQQEALAVARGYFELAWRYTRPAPPRLWMMHGLSGSGKSTVARDLSLVQGAIHLPSDAVRKHLAGLAPAEHAPAPAGGGLYSRQMSERTYTRLVQLAEICLKAGFAVVLDARYPRRQQRRQVRALADRLGAPLTLLVCLCPWPLLKQRLEGRTADLSDATPALLDWQLAETEPPAGDELGYTRYLDTTGPGRALASL</sequence>
<feature type="domain" description="Aminoglycoside phosphotransferase" evidence="1">
    <location>
        <begin position="79"/>
        <end position="297"/>
    </location>
</feature>
<organism evidence="2 3">
    <name type="scientific">Gloeobacter morelensis MG652769</name>
    <dbReference type="NCBI Taxonomy" id="2781736"/>
    <lineage>
        <taxon>Bacteria</taxon>
        <taxon>Bacillati</taxon>
        <taxon>Cyanobacteriota</taxon>
        <taxon>Cyanophyceae</taxon>
        <taxon>Gloeobacterales</taxon>
        <taxon>Gloeobacteraceae</taxon>
        <taxon>Gloeobacter</taxon>
        <taxon>Gloeobacter morelensis</taxon>
    </lineage>
</organism>
<dbReference type="PANTHER" id="PTHR43883">
    <property type="entry name" value="SLR0207 PROTEIN"/>
    <property type="match status" value="1"/>
</dbReference>